<protein>
    <recommendedName>
        <fullName evidence="2">DUF3071 domain-containing protein</fullName>
    </recommendedName>
</protein>
<dbReference type="Proteomes" id="UP000186104">
    <property type="component" value="Chromosome"/>
</dbReference>
<name>A0A173LJM2_9ACTN</name>
<feature type="region of interest" description="Disordered" evidence="1">
    <location>
        <begin position="289"/>
        <end position="464"/>
    </location>
</feature>
<dbReference type="Pfam" id="PF11268">
    <property type="entry name" value="DUF3071"/>
    <property type="match status" value="1"/>
</dbReference>
<evidence type="ECO:0000256" key="1">
    <source>
        <dbReference type="SAM" id="MobiDB-lite"/>
    </source>
</evidence>
<accession>A0A173LJM2</accession>
<dbReference type="STRING" id="499555.BJL86_0857"/>
<feature type="compositionally biased region" description="Basic and acidic residues" evidence="1">
    <location>
        <begin position="361"/>
        <end position="371"/>
    </location>
</feature>
<dbReference type="InterPro" id="IPR021421">
    <property type="entry name" value="DUF3071"/>
</dbReference>
<evidence type="ECO:0000313" key="3">
    <source>
        <dbReference type="EMBL" id="ANI91651.1"/>
    </source>
</evidence>
<evidence type="ECO:0000313" key="4">
    <source>
        <dbReference type="Proteomes" id="UP000186104"/>
    </source>
</evidence>
<feature type="compositionally biased region" description="Low complexity" evidence="1">
    <location>
        <begin position="343"/>
        <end position="358"/>
    </location>
</feature>
<reference evidence="3 4" key="1">
    <citation type="submission" date="2016-06" db="EMBL/GenBank/DDBJ databases">
        <title>Complete genome sequence of a saline-alkali tolerant type strain Dietzia timorensis ID05-A0528T.</title>
        <authorList>
            <person name="Wu X."/>
        </authorList>
    </citation>
    <scope>NUCLEOTIDE SEQUENCE [LARGE SCALE GENOMIC DNA]</scope>
    <source>
        <strain evidence="3 4">ID05-A0528</strain>
    </source>
</reference>
<gene>
    <name evidence="3" type="ORF">BJL86_0857</name>
</gene>
<feature type="compositionally biased region" description="Polar residues" evidence="1">
    <location>
        <begin position="388"/>
        <end position="404"/>
    </location>
</feature>
<dbReference type="KEGG" id="dtm:BJL86_0857"/>
<keyword evidence="4" id="KW-1185">Reference proteome</keyword>
<dbReference type="EMBL" id="CP015961">
    <property type="protein sequence ID" value="ANI91651.1"/>
    <property type="molecule type" value="Genomic_DNA"/>
</dbReference>
<organism evidence="3 4">
    <name type="scientific">Dietzia timorensis</name>
    <dbReference type="NCBI Taxonomy" id="499555"/>
    <lineage>
        <taxon>Bacteria</taxon>
        <taxon>Bacillati</taxon>
        <taxon>Actinomycetota</taxon>
        <taxon>Actinomycetes</taxon>
        <taxon>Mycobacteriales</taxon>
        <taxon>Dietziaceae</taxon>
        <taxon>Dietzia</taxon>
    </lineage>
</organism>
<feature type="region of interest" description="Disordered" evidence="1">
    <location>
        <begin position="42"/>
        <end position="147"/>
    </location>
</feature>
<dbReference type="InterPro" id="IPR047682">
    <property type="entry name" value="SepH-like"/>
</dbReference>
<sequence>MRKIAIVGVDTESETVECEIADTGEKLALPLDDTFRAAARGRFGDDSASNESAESSAADSVGSTAEDESEGEASGETSSAAKKSTEPSTLPHGPEPSLVGTSSKTTPANDGGDADTLAATSSRPDPGGKRPSARFTPERNSLRPKDLQARVRAGATVEELCELTGMSFTRVEAFAYPILQERGARAERARKAHPLLADGPSVDTVETMVIDSLEERGVDPELLRWDSWRLKSGNWTVQAKWPAGLSDDASALWEFVPDSHGGVAHPMDDEAVAIGDPELRKPLGIADEPDAGFEADGGRAWPRSFPASVTGIGGRRVPHDPSSQATPYVLGRPIELDPNAGRPGADAAQPSGAGAPSGERPGNRANERAGDRAGTMSGNPFAQGLVAPQTTPEPRNGRPSTEQQRPADQRPTESSGANGHENQDDDFLMHPPTEGGAHRAKGKHPTMPSWEDVLLGVRSPKDSK</sequence>
<feature type="domain" description="DUF3071" evidence="2">
    <location>
        <begin position="1"/>
        <end position="255"/>
    </location>
</feature>
<dbReference type="AlphaFoldDB" id="A0A173LJM2"/>
<feature type="compositionally biased region" description="Polar residues" evidence="1">
    <location>
        <begin position="99"/>
        <end position="108"/>
    </location>
</feature>
<dbReference type="NCBIfam" id="NF040712">
    <property type="entry name" value="SepH"/>
    <property type="match status" value="1"/>
</dbReference>
<feature type="compositionally biased region" description="Low complexity" evidence="1">
    <location>
        <begin position="46"/>
        <end position="64"/>
    </location>
</feature>
<evidence type="ECO:0000259" key="2">
    <source>
        <dbReference type="Pfam" id="PF11268"/>
    </source>
</evidence>
<proteinExistence type="predicted"/>
<dbReference type="RefSeq" id="WP_067473475.1">
    <property type="nucleotide sequence ID" value="NZ_CP015961.1"/>
</dbReference>
<feature type="compositionally biased region" description="Basic and acidic residues" evidence="1">
    <location>
        <begin position="136"/>
        <end position="147"/>
    </location>
</feature>